<reference evidence="2 3" key="1">
    <citation type="journal article" date="2016" name="Nat. Commun.">
        <title>Thousands of microbial genomes shed light on interconnected biogeochemical processes in an aquifer system.</title>
        <authorList>
            <person name="Anantharaman K."/>
            <person name="Brown C.T."/>
            <person name="Hug L.A."/>
            <person name="Sharon I."/>
            <person name="Castelle C.J."/>
            <person name="Probst A.J."/>
            <person name="Thomas B.C."/>
            <person name="Singh A."/>
            <person name="Wilkins M.J."/>
            <person name="Karaoz U."/>
            <person name="Brodie E.L."/>
            <person name="Williams K.H."/>
            <person name="Hubbard S.S."/>
            <person name="Banfield J.F."/>
        </authorList>
    </citation>
    <scope>NUCLEOTIDE SEQUENCE [LARGE SCALE GENOMIC DNA]</scope>
</reference>
<protein>
    <recommendedName>
        <fullName evidence="4">Prepilin-type N-terminal cleavage/methylation domain-containing protein</fullName>
    </recommendedName>
</protein>
<dbReference type="AlphaFoldDB" id="A0A1F8F5Z7"/>
<evidence type="ECO:0000313" key="3">
    <source>
        <dbReference type="Proteomes" id="UP000178908"/>
    </source>
</evidence>
<evidence type="ECO:0000256" key="1">
    <source>
        <dbReference type="SAM" id="Phobius"/>
    </source>
</evidence>
<evidence type="ECO:0008006" key="4">
    <source>
        <dbReference type="Google" id="ProtNLM"/>
    </source>
</evidence>
<dbReference type="EMBL" id="MGJO01000047">
    <property type="protein sequence ID" value="OGN08575.1"/>
    <property type="molecule type" value="Genomic_DNA"/>
</dbReference>
<proteinExistence type="predicted"/>
<keyword evidence="1" id="KW-0472">Membrane</keyword>
<keyword evidence="1" id="KW-1133">Transmembrane helix</keyword>
<comment type="caution">
    <text evidence="2">The sequence shown here is derived from an EMBL/GenBank/DDBJ whole genome shotgun (WGS) entry which is preliminary data.</text>
</comment>
<evidence type="ECO:0000313" key="2">
    <source>
        <dbReference type="EMBL" id="OGN08575.1"/>
    </source>
</evidence>
<gene>
    <name evidence="2" type="ORF">A3C61_00520</name>
</gene>
<organism evidence="2 3">
    <name type="scientific">Candidatus Yanofskybacteria bacterium RIFCSPHIGHO2_02_FULL_39_10</name>
    <dbReference type="NCBI Taxonomy" id="1802674"/>
    <lineage>
        <taxon>Bacteria</taxon>
        <taxon>Candidatus Yanofskyibacteriota</taxon>
    </lineage>
</organism>
<dbReference type="Proteomes" id="UP000178908">
    <property type="component" value="Unassembled WGS sequence"/>
</dbReference>
<dbReference type="InterPro" id="IPR012902">
    <property type="entry name" value="N_methyl_site"/>
</dbReference>
<accession>A0A1F8F5Z7</accession>
<sequence length="201" mass="22334">MHRGFTLIEILISISILSGIIFVVSMFGLDIFDLQIFLGDVFVIQQEVTVTLTEMGIEVRSMGPSANGSYPIESASATSLVFYSDTDGNGTFERIRYFVEGNVLRKGIIEPIGNPATYPSGNEAIRDIVRDLVLPPVASQPLFLYYDRNYTGTQEPMPIPIDVSRIRLIKATITADKTPQDISGRFDYSSSMLIRNLRNAQ</sequence>
<feature type="transmembrane region" description="Helical" evidence="1">
    <location>
        <begin position="7"/>
        <end position="29"/>
    </location>
</feature>
<name>A0A1F8F5Z7_9BACT</name>
<dbReference type="PROSITE" id="PS00409">
    <property type="entry name" value="PROKAR_NTER_METHYL"/>
    <property type="match status" value="1"/>
</dbReference>
<dbReference type="NCBIfam" id="TIGR02532">
    <property type="entry name" value="IV_pilin_GFxxxE"/>
    <property type="match status" value="1"/>
</dbReference>
<dbReference type="Pfam" id="PF07963">
    <property type="entry name" value="N_methyl"/>
    <property type="match status" value="1"/>
</dbReference>
<keyword evidence="1" id="KW-0812">Transmembrane</keyword>